<dbReference type="OrthoDB" id="2630948at2759"/>
<reference evidence="2 3" key="1">
    <citation type="submission" date="2018-11" db="EMBL/GenBank/DDBJ databases">
        <title>Genome assembly of Steccherinum ochraceum LE-BIN_3174, the white-rot fungus of the Steccherinaceae family (The Residual Polyporoid clade, Polyporales, Basidiomycota).</title>
        <authorList>
            <person name="Fedorova T.V."/>
            <person name="Glazunova O.A."/>
            <person name="Landesman E.O."/>
            <person name="Moiseenko K.V."/>
            <person name="Psurtseva N.V."/>
            <person name="Savinova O.S."/>
            <person name="Shakhova N.V."/>
            <person name="Tyazhelova T.V."/>
            <person name="Vasina D.V."/>
        </authorList>
    </citation>
    <scope>NUCLEOTIDE SEQUENCE [LARGE SCALE GENOMIC DNA]</scope>
    <source>
        <strain evidence="2 3">LE-BIN_3174</strain>
    </source>
</reference>
<feature type="compositionally biased region" description="Acidic residues" evidence="1">
    <location>
        <begin position="179"/>
        <end position="189"/>
    </location>
</feature>
<feature type="region of interest" description="Disordered" evidence="1">
    <location>
        <begin position="429"/>
        <end position="465"/>
    </location>
</feature>
<organism evidence="2 3">
    <name type="scientific">Steccherinum ochraceum</name>
    <dbReference type="NCBI Taxonomy" id="92696"/>
    <lineage>
        <taxon>Eukaryota</taxon>
        <taxon>Fungi</taxon>
        <taxon>Dikarya</taxon>
        <taxon>Basidiomycota</taxon>
        <taxon>Agaricomycotina</taxon>
        <taxon>Agaricomycetes</taxon>
        <taxon>Polyporales</taxon>
        <taxon>Steccherinaceae</taxon>
        <taxon>Steccherinum</taxon>
    </lineage>
</organism>
<feature type="compositionally biased region" description="Basic and acidic residues" evidence="1">
    <location>
        <begin position="446"/>
        <end position="463"/>
    </location>
</feature>
<proteinExistence type="predicted"/>
<dbReference type="Proteomes" id="UP000292702">
    <property type="component" value="Unassembled WGS sequence"/>
</dbReference>
<dbReference type="EMBL" id="RWJN01000381">
    <property type="protein sequence ID" value="TCD62338.1"/>
    <property type="molecule type" value="Genomic_DNA"/>
</dbReference>
<feature type="compositionally biased region" description="Basic and acidic residues" evidence="1">
    <location>
        <begin position="1"/>
        <end position="14"/>
    </location>
</feature>
<keyword evidence="3" id="KW-1185">Reference proteome</keyword>
<evidence type="ECO:0000256" key="1">
    <source>
        <dbReference type="SAM" id="MobiDB-lite"/>
    </source>
</evidence>
<protein>
    <submittedName>
        <fullName evidence="2">Uncharacterized protein</fullName>
    </submittedName>
</protein>
<name>A0A4R0RFC1_9APHY</name>
<feature type="compositionally biased region" description="Basic residues" evidence="1">
    <location>
        <begin position="28"/>
        <end position="38"/>
    </location>
</feature>
<feature type="region of interest" description="Disordered" evidence="1">
    <location>
        <begin position="1"/>
        <end position="38"/>
    </location>
</feature>
<dbReference type="AlphaFoldDB" id="A0A4R0RFC1"/>
<comment type="caution">
    <text evidence="2">The sequence shown here is derived from an EMBL/GenBank/DDBJ whole genome shotgun (WGS) entry which is preliminary data.</text>
</comment>
<evidence type="ECO:0000313" key="2">
    <source>
        <dbReference type="EMBL" id="TCD62338.1"/>
    </source>
</evidence>
<sequence length="850" mass="96706">MSSKRKADQDRDLDASQDAKSPLLLSLPRRKHKKKKHRKVAKLDVLQQKLNDTEREALPEEDFKVKVHPLDLEYATAEPVVGRVQTPDERRASEEKLREYCERDPRSTWHDVIPRWYNFCIGVQVEAERRYEVLLNVLGLRVSGNDEAALAVLRHERKNMLEHTMHTGKIQPIPHPFPDDEEDSDEEHETENISTELSEEDITVVERDAFLKMTVSSKTKQLFGNLLRTNPAWWLPLTNGWSISIMKCFFQNTTYVAEDHLAVVEALRAMRGVPATIAKTHKWRYAVKCGSLARALEEVTSPSAHLTVRLHSLTGYRLNAWTTSLAAVWHNWTDYKSMKTTRIIKAWVDGTERKLINMQEFIAALCQYPGIIPTACNPLSVLFMTTLDAFLMAWRTWLRPSLVECNVPHVEDWDPEGIYRHLMSISDETEVPDTPEANDTAARSDNSGEPHPVIDTEDIDPRMKKPSTPPPLFFDVGWKNLPLPLQTIIFQSWRFANMKLDQSRYAHRPRPAGKERKPMRDMPFEDQELGRCPHCCHLSSEEQCIQELKVRKRSAAEMAELDGAVITSAKGDERLPPKGMHGARSNTKYKTPRELKMHIIKPKQSIIDRCKRQIVRLIDADSGKHVGGVVYNMFHPETLADMQESHANASTGPSIQRGAALRAWQYGDMYGWGFRQPQGGRAGDGYATYATTKADNIQDMINIFEVSNHRDTETAMSLSCQLGLDTDYAEEFDFAYSEYGVIFRTVVNCGWWFDASKMHGSVIPYLSTVQKDKKRAMSTGIHITIRKKDMDRAAFLGDVLDLHKTSRLNCGFHVRLFGRAEHGYTHGCPGLHPYPYPPNPPPAVAGMGSG</sequence>
<accession>A0A4R0RFC1</accession>
<evidence type="ECO:0000313" key="3">
    <source>
        <dbReference type="Proteomes" id="UP000292702"/>
    </source>
</evidence>
<feature type="region of interest" description="Disordered" evidence="1">
    <location>
        <begin position="168"/>
        <end position="196"/>
    </location>
</feature>
<gene>
    <name evidence="2" type="ORF">EIP91_007057</name>
</gene>